<evidence type="ECO:0000313" key="3">
    <source>
        <dbReference type="Proteomes" id="UP000009172"/>
    </source>
</evidence>
<gene>
    <name evidence="2" type="ORF">TESG_08144</name>
</gene>
<protein>
    <submittedName>
        <fullName evidence="2">Uncharacterized protein</fullName>
    </submittedName>
</protein>
<name>F2SB89_TRIT1</name>
<evidence type="ECO:0000313" key="2">
    <source>
        <dbReference type="EMBL" id="EGE00839.1"/>
    </source>
</evidence>
<organism evidence="2 3">
    <name type="scientific">Trichophyton tonsurans (strain CBS 112818)</name>
    <name type="common">Scalp ringworm fungus</name>
    <dbReference type="NCBI Taxonomy" id="647933"/>
    <lineage>
        <taxon>Eukaryota</taxon>
        <taxon>Fungi</taxon>
        <taxon>Dikarya</taxon>
        <taxon>Ascomycota</taxon>
        <taxon>Pezizomycotina</taxon>
        <taxon>Eurotiomycetes</taxon>
        <taxon>Eurotiomycetidae</taxon>
        <taxon>Onygenales</taxon>
        <taxon>Arthrodermataceae</taxon>
        <taxon>Trichophyton</taxon>
    </lineage>
</organism>
<dbReference type="AlphaFoldDB" id="F2SB89"/>
<evidence type="ECO:0000256" key="1">
    <source>
        <dbReference type="SAM" id="MobiDB-lite"/>
    </source>
</evidence>
<sequence length="105" mass="11664">MYGEFPADRQKGKGDGEQYPRILSQRPKPTGAPTPQSPNNVNKRRGLLLTPTPPRNKLAGPRVVVMIIKHVEKRTNTKGDNKHGSLYSLDDRCSLRVQPFGVTGM</sequence>
<accession>F2SB89</accession>
<dbReference type="EMBL" id="GG698557">
    <property type="protein sequence ID" value="EGE00839.1"/>
    <property type="molecule type" value="Genomic_DNA"/>
</dbReference>
<proteinExistence type="predicted"/>
<keyword evidence="3" id="KW-1185">Reference proteome</keyword>
<feature type="region of interest" description="Disordered" evidence="1">
    <location>
        <begin position="1"/>
        <end position="59"/>
    </location>
</feature>
<dbReference type="HOGENOM" id="CLU_2238574_0_0_1"/>
<reference evidence="3" key="1">
    <citation type="journal article" date="2012" name="MBio">
        <title>Comparative genome analysis of Trichophyton rubrum and related dermatophytes reveals candidate genes involved in infection.</title>
        <authorList>
            <person name="Martinez D.A."/>
            <person name="Oliver B.G."/>
            <person name="Graeser Y."/>
            <person name="Goldberg J.M."/>
            <person name="Li W."/>
            <person name="Martinez-Rossi N.M."/>
            <person name="Monod M."/>
            <person name="Shelest E."/>
            <person name="Barton R.C."/>
            <person name="Birch E."/>
            <person name="Brakhage A.A."/>
            <person name="Chen Z."/>
            <person name="Gurr S.J."/>
            <person name="Heiman D."/>
            <person name="Heitman J."/>
            <person name="Kosti I."/>
            <person name="Rossi A."/>
            <person name="Saif S."/>
            <person name="Samalova M."/>
            <person name="Saunders C.W."/>
            <person name="Shea T."/>
            <person name="Summerbell R.C."/>
            <person name="Xu J."/>
            <person name="Young S."/>
            <person name="Zeng Q."/>
            <person name="Birren B.W."/>
            <person name="Cuomo C.A."/>
            <person name="White T.C."/>
        </authorList>
    </citation>
    <scope>NUCLEOTIDE SEQUENCE [LARGE SCALE GENOMIC DNA]</scope>
    <source>
        <strain evidence="3">CBS 112818</strain>
    </source>
</reference>
<feature type="compositionally biased region" description="Basic and acidic residues" evidence="1">
    <location>
        <begin position="1"/>
        <end position="18"/>
    </location>
</feature>
<dbReference type="Proteomes" id="UP000009172">
    <property type="component" value="Unassembled WGS sequence"/>
</dbReference>